<comment type="catalytic activity">
    <reaction evidence="5">
        <text>6-carboxyhexanoyl-[ACP] methyl ester + H2O = 6-carboxyhexanoyl-[ACP] + methanol + H(+)</text>
        <dbReference type="Rhea" id="RHEA:42700"/>
        <dbReference type="Rhea" id="RHEA-COMP:9955"/>
        <dbReference type="Rhea" id="RHEA-COMP:10186"/>
        <dbReference type="ChEBI" id="CHEBI:15377"/>
        <dbReference type="ChEBI" id="CHEBI:15378"/>
        <dbReference type="ChEBI" id="CHEBI:17790"/>
        <dbReference type="ChEBI" id="CHEBI:78846"/>
        <dbReference type="ChEBI" id="CHEBI:82735"/>
        <dbReference type="EC" id="3.1.1.85"/>
    </reaction>
</comment>
<evidence type="ECO:0000259" key="6">
    <source>
        <dbReference type="Pfam" id="PF00561"/>
    </source>
</evidence>
<keyword evidence="3 5" id="KW-0093">Biotin biosynthesis</keyword>
<feature type="domain" description="AB hydrolase-1" evidence="6">
    <location>
        <begin position="21"/>
        <end position="251"/>
    </location>
</feature>
<feature type="binding site" evidence="5">
    <location>
        <begin position="154"/>
        <end position="158"/>
    </location>
    <ligand>
        <name>substrate</name>
    </ligand>
</feature>
<evidence type="ECO:0000256" key="1">
    <source>
        <dbReference type="ARBA" id="ARBA00022487"/>
    </source>
</evidence>
<feature type="binding site" evidence="5">
    <location>
        <begin position="87"/>
        <end position="88"/>
    </location>
    <ligand>
        <name>substrate</name>
    </ligand>
</feature>
<protein>
    <recommendedName>
        <fullName evidence="5">Pimeloyl-[acyl-carrier protein] methyl ester esterase</fullName>
        <ecNumber evidence="5">3.1.1.85</ecNumber>
    </recommendedName>
    <alternativeName>
        <fullName evidence="5">Biotin synthesis protein BioH</fullName>
    </alternativeName>
    <alternativeName>
        <fullName evidence="5">Carboxylesterase BioH</fullName>
    </alternativeName>
</protein>
<reference evidence="7 8" key="1">
    <citation type="submission" date="2020-02" db="EMBL/GenBank/DDBJ databases">
        <title>Shewanella WXL01 sp. nov., a marine bacterium isolated from green algae in Luhuitou Fringing Reef (Northern South China Sea).</title>
        <authorList>
            <person name="Wang X."/>
        </authorList>
    </citation>
    <scope>NUCLEOTIDE SEQUENCE [LARGE SCALE GENOMIC DNA]</scope>
    <source>
        <strain evidence="7 8">MCCC 1A01895</strain>
    </source>
</reference>
<proteinExistence type="inferred from homology"/>
<evidence type="ECO:0000256" key="2">
    <source>
        <dbReference type="ARBA" id="ARBA00022490"/>
    </source>
</evidence>
<feature type="active site" evidence="5">
    <location>
        <position position="218"/>
    </location>
</feature>
<keyword evidence="1 5" id="KW-0719">Serine esterase</keyword>
<organism evidence="7 8">
    <name type="scientific">Shewanella intestini</name>
    <dbReference type="NCBI Taxonomy" id="2017544"/>
    <lineage>
        <taxon>Bacteria</taxon>
        <taxon>Pseudomonadati</taxon>
        <taxon>Pseudomonadota</taxon>
        <taxon>Gammaproteobacteria</taxon>
        <taxon>Alteromonadales</taxon>
        <taxon>Shewanellaceae</taxon>
        <taxon>Shewanella</taxon>
    </lineage>
</organism>
<gene>
    <name evidence="5 7" type="primary">bioH</name>
    <name evidence="7" type="ORF">G3R48_08700</name>
</gene>
<dbReference type="SUPFAM" id="SSF53474">
    <property type="entry name" value="alpha/beta-Hydrolases"/>
    <property type="match status" value="1"/>
</dbReference>
<dbReference type="HAMAP" id="MF_01260">
    <property type="entry name" value="Carboxylester"/>
    <property type="match status" value="1"/>
</dbReference>
<dbReference type="Pfam" id="PF00561">
    <property type="entry name" value="Abhydrolase_1"/>
    <property type="match status" value="1"/>
</dbReference>
<dbReference type="InterPro" id="IPR029058">
    <property type="entry name" value="AB_hydrolase_fold"/>
</dbReference>
<feature type="binding site" evidence="5">
    <location>
        <position position="245"/>
    </location>
    <ligand>
        <name>substrate</name>
    </ligand>
</feature>
<dbReference type="EMBL" id="JAAIKR010000007">
    <property type="protein sequence ID" value="MBR9728060.1"/>
    <property type="molecule type" value="Genomic_DNA"/>
</dbReference>
<dbReference type="RefSeq" id="WP_153664464.1">
    <property type="nucleotide sequence ID" value="NZ_JAAIKR010000007.1"/>
</dbReference>
<feature type="binding site" evidence="5">
    <location>
        <position position="27"/>
    </location>
    <ligand>
        <name>substrate</name>
    </ligand>
</feature>
<sequence length="273" mass="30192">MAQSPLNPPLYIHNQGQGRDIVLLHGWGVNSAVFSPLADELQALHCRVHLVDLPGFGDSASVENNLDTWVQTLIEQLPERAIWMGWSLGGLLATHIANQFPQHVSALVTIASSPCFMAREASDNQAAWAGIPPKVLHQFSSLLVNDPVKTIEQFLAIQAMGSPHAKADIKRIKQLVLAKPHADVSALTFGLSLLATLDLRPQQGNIHQPWLRIWGKLDCLVPRKIIRQLHQASNISDVIINKASHAPFISHKEEFNQQLTDWLTQKALIKTTT</sequence>
<feature type="active site" evidence="5">
    <location>
        <position position="245"/>
    </location>
</feature>
<evidence type="ECO:0000256" key="4">
    <source>
        <dbReference type="ARBA" id="ARBA00022801"/>
    </source>
</evidence>
<dbReference type="InterPro" id="IPR000073">
    <property type="entry name" value="AB_hydrolase_1"/>
</dbReference>
<accession>A0ABS5I428</accession>
<dbReference type="InterPro" id="IPR010076">
    <property type="entry name" value="BioH"/>
</dbReference>
<comment type="subunit">
    <text evidence="5">Monomer.</text>
</comment>
<keyword evidence="2 5" id="KW-0963">Cytoplasm</keyword>
<name>A0ABS5I428_9GAMM</name>
<feature type="active site" description="Nucleophile" evidence="5">
    <location>
        <position position="87"/>
    </location>
</feature>
<dbReference type="InterPro" id="IPR050266">
    <property type="entry name" value="AB_hydrolase_sf"/>
</dbReference>
<evidence type="ECO:0000313" key="7">
    <source>
        <dbReference type="EMBL" id="MBR9728060.1"/>
    </source>
</evidence>
<dbReference type="PANTHER" id="PTHR43798:SF31">
    <property type="entry name" value="AB HYDROLASE SUPERFAMILY PROTEIN YCLE"/>
    <property type="match status" value="1"/>
</dbReference>
<evidence type="ECO:0000256" key="3">
    <source>
        <dbReference type="ARBA" id="ARBA00022756"/>
    </source>
</evidence>
<dbReference type="Proteomes" id="UP000811844">
    <property type="component" value="Unassembled WGS sequence"/>
</dbReference>
<evidence type="ECO:0000256" key="5">
    <source>
        <dbReference type="HAMAP-Rule" id="MF_01260"/>
    </source>
</evidence>
<dbReference type="PANTHER" id="PTHR43798">
    <property type="entry name" value="MONOACYLGLYCEROL LIPASE"/>
    <property type="match status" value="1"/>
</dbReference>
<keyword evidence="8" id="KW-1185">Reference proteome</keyword>
<dbReference type="EC" id="3.1.1.85" evidence="5"/>
<comment type="function">
    <text evidence="5">The physiological role of BioH is to remove the methyl group introduced by BioC when the pimeloyl moiety is complete. It allows to synthesize pimeloyl-ACP via the fatty acid synthetic pathway through the hydrolysis of the ester bonds of pimeloyl-ACP esters.</text>
</comment>
<dbReference type="GO" id="GO:0090499">
    <property type="term" value="F:pimelyl-[acyl-carrier protein] methyl ester esterase activity"/>
    <property type="evidence" value="ECO:0007669"/>
    <property type="project" value="UniProtKB-EC"/>
</dbReference>
<comment type="caution">
    <text evidence="7">The sequence shown here is derived from an EMBL/GenBank/DDBJ whole genome shotgun (WGS) entry which is preliminary data.</text>
</comment>
<comment type="similarity">
    <text evidence="5">Belongs to the AB hydrolase superfamily. Carboxylesterase BioH family.</text>
</comment>
<dbReference type="NCBIfam" id="TIGR01738">
    <property type="entry name" value="bioH"/>
    <property type="match status" value="1"/>
</dbReference>
<dbReference type="Gene3D" id="3.40.50.1820">
    <property type="entry name" value="alpha/beta hydrolase"/>
    <property type="match status" value="1"/>
</dbReference>
<evidence type="ECO:0000313" key="8">
    <source>
        <dbReference type="Proteomes" id="UP000811844"/>
    </source>
</evidence>
<keyword evidence="4 5" id="KW-0378">Hydrolase</keyword>
<comment type="pathway">
    <text evidence="5">Cofactor biosynthesis; biotin biosynthesis.</text>
</comment>
<comment type="subcellular location">
    <subcellularLocation>
        <location evidence="5">Cytoplasm</location>
    </subcellularLocation>
</comment>